<keyword evidence="1" id="KW-0472">Membrane</keyword>
<gene>
    <name evidence="2" type="ORF">R3P38DRAFT_3258312</name>
</gene>
<dbReference type="PROSITE" id="PS51257">
    <property type="entry name" value="PROKAR_LIPOPROTEIN"/>
    <property type="match status" value="1"/>
</dbReference>
<evidence type="ECO:0000256" key="1">
    <source>
        <dbReference type="SAM" id="Phobius"/>
    </source>
</evidence>
<sequence>MPSKGLHAIFALKRSPLKLPPSPLVGLGCTPAFLAVVTLAYAIYVKIDHVLAARSAYRSDIERPADPLTVKCNVELKTSTSADDVLAAAKLPSCSKRFTKRSFLRSLHYIRMSCIYKTGLSTGLSMVGIYAT</sequence>
<reference evidence="2 3" key="1">
    <citation type="journal article" date="2024" name="J Genomics">
        <title>Draft genome sequencing and assembly of Favolaschia claudopus CIRM-BRFM 2984 isolated from oak limbs.</title>
        <authorList>
            <person name="Navarro D."/>
            <person name="Drula E."/>
            <person name="Chaduli D."/>
            <person name="Cazenave R."/>
            <person name="Ahrendt S."/>
            <person name="Wang J."/>
            <person name="Lipzen A."/>
            <person name="Daum C."/>
            <person name="Barry K."/>
            <person name="Grigoriev I.V."/>
            <person name="Favel A."/>
            <person name="Rosso M.N."/>
            <person name="Martin F."/>
        </authorList>
    </citation>
    <scope>NUCLEOTIDE SEQUENCE [LARGE SCALE GENOMIC DNA]</scope>
    <source>
        <strain evidence="2 3">CIRM-BRFM 2984</strain>
    </source>
</reference>
<evidence type="ECO:0000313" key="3">
    <source>
        <dbReference type="Proteomes" id="UP001362999"/>
    </source>
</evidence>
<keyword evidence="1" id="KW-1133">Transmembrane helix</keyword>
<feature type="transmembrane region" description="Helical" evidence="1">
    <location>
        <begin position="24"/>
        <end position="44"/>
    </location>
</feature>
<keyword evidence="1" id="KW-0812">Transmembrane</keyword>
<organism evidence="2 3">
    <name type="scientific">Favolaschia claudopus</name>
    <dbReference type="NCBI Taxonomy" id="2862362"/>
    <lineage>
        <taxon>Eukaryota</taxon>
        <taxon>Fungi</taxon>
        <taxon>Dikarya</taxon>
        <taxon>Basidiomycota</taxon>
        <taxon>Agaricomycotina</taxon>
        <taxon>Agaricomycetes</taxon>
        <taxon>Agaricomycetidae</taxon>
        <taxon>Agaricales</taxon>
        <taxon>Marasmiineae</taxon>
        <taxon>Mycenaceae</taxon>
        <taxon>Favolaschia</taxon>
    </lineage>
</organism>
<dbReference type="Proteomes" id="UP001362999">
    <property type="component" value="Unassembled WGS sequence"/>
</dbReference>
<dbReference type="EMBL" id="JAWWNJ010000010">
    <property type="protein sequence ID" value="KAK7046957.1"/>
    <property type="molecule type" value="Genomic_DNA"/>
</dbReference>
<protein>
    <submittedName>
        <fullName evidence="2">Uncharacterized protein</fullName>
    </submittedName>
</protein>
<keyword evidence="3" id="KW-1185">Reference proteome</keyword>
<evidence type="ECO:0000313" key="2">
    <source>
        <dbReference type="EMBL" id="KAK7046957.1"/>
    </source>
</evidence>
<dbReference type="AlphaFoldDB" id="A0AAW0D6K4"/>
<proteinExistence type="predicted"/>
<accession>A0AAW0D6K4</accession>
<comment type="caution">
    <text evidence="2">The sequence shown here is derived from an EMBL/GenBank/DDBJ whole genome shotgun (WGS) entry which is preliminary data.</text>
</comment>
<name>A0AAW0D6K4_9AGAR</name>